<dbReference type="Gene3D" id="2.60.40.1090">
    <property type="entry name" value="Fimbrial-type adhesion domain"/>
    <property type="match status" value="1"/>
</dbReference>
<sequence length="185" mass="19036">MARCSNAHYGALLLCLLPAVPPLAANTTAVEFRAQISDGSCELMLSETALSYGVHRVSDLQAASTASLLPLTAGIQCSGATTPTLSISGNTYTTASVPQQALFRDADSVASGVGFMVRRDNGGITAGNFYNPSAALVNGVPVTLPAVTEGSVHKEPLLLGLVRAGNEPVTPGIVKATLTFKVTYE</sequence>
<proteinExistence type="predicted"/>
<evidence type="ECO:0000259" key="2">
    <source>
        <dbReference type="Pfam" id="PF00419"/>
    </source>
</evidence>
<comment type="caution">
    <text evidence="3">The sequence shown here is derived from an EMBL/GenBank/DDBJ whole genome shotgun (WGS) entry which is preliminary data.</text>
</comment>
<dbReference type="Pfam" id="PF00419">
    <property type="entry name" value="Fimbrial"/>
    <property type="match status" value="1"/>
</dbReference>
<feature type="chain" id="PRO_5046987915" evidence="1">
    <location>
        <begin position="25"/>
        <end position="185"/>
    </location>
</feature>
<evidence type="ECO:0000313" key="3">
    <source>
        <dbReference type="EMBL" id="MFC0226307.1"/>
    </source>
</evidence>
<evidence type="ECO:0000313" key="4">
    <source>
        <dbReference type="Proteomes" id="UP001589792"/>
    </source>
</evidence>
<name>A0ABV6EBC0_9GAMM</name>
<organism evidence="3 4">
    <name type="scientific">Serratia aquatilis</name>
    <dbReference type="NCBI Taxonomy" id="1737515"/>
    <lineage>
        <taxon>Bacteria</taxon>
        <taxon>Pseudomonadati</taxon>
        <taxon>Pseudomonadota</taxon>
        <taxon>Gammaproteobacteria</taxon>
        <taxon>Enterobacterales</taxon>
        <taxon>Yersiniaceae</taxon>
        <taxon>Serratia</taxon>
    </lineage>
</organism>
<dbReference type="InterPro" id="IPR000259">
    <property type="entry name" value="Adhesion_dom_fimbrial"/>
</dbReference>
<keyword evidence="1" id="KW-0732">Signal</keyword>
<dbReference type="EMBL" id="JBHLXG010000005">
    <property type="protein sequence ID" value="MFC0226307.1"/>
    <property type="molecule type" value="Genomic_DNA"/>
</dbReference>
<reference evidence="3 4" key="1">
    <citation type="submission" date="2024-09" db="EMBL/GenBank/DDBJ databases">
        <authorList>
            <person name="Sun Q."/>
            <person name="Mori K."/>
        </authorList>
    </citation>
    <scope>NUCLEOTIDE SEQUENCE [LARGE SCALE GENOMIC DNA]</scope>
    <source>
        <strain evidence="3 4">CCM 8626</strain>
    </source>
</reference>
<dbReference type="Proteomes" id="UP001589792">
    <property type="component" value="Unassembled WGS sequence"/>
</dbReference>
<feature type="signal peptide" evidence="1">
    <location>
        <begin position="1"/>
        <end position="24"/>
    </location>
</feature>
<dbReference type="InterPro" id="IPR036937">
    <property type="entry name" value="Adhesion_dom_fimbrial_sf"/>
</dbReference>
<dbReference type="SUPFAM" id="SSF49401">
    <property type="entry name" value="Bacterial adhesins"/>
    <property type="match status" value="1"/>
</dbReference>
<protein>
    <submittedName>
        <fullName evidence="3">Fimbrial protein</fullName>
    </submittedName>
</protein>
<dbReference type="InterPro" id="IPR008966">
    <property type="entry name" value="Adhesion_dom_sf"/>
</dbReference>
<feature type="domain" description="Fimbrial-type adhesion" evidence="2">
    <location>
        <begin position="31"/>
        <end position="185"/>
    </location>
</feature>
<evidence type="ECO:0000256" key="1">
    <source>
        <dbReference type="SAM" id="SignalP"/>
    </source>
</evidence>
<keyword evidence="4" id="KW-1185">Reference proteome</keyword>
<dbReference type="RefSeq" id="WP_380674006.1">
    <property type="nucleotide sequence ID" value="NZ_CP173186.1"/>
</dbReference>
<accession>A0ABV6EBC0</accession>
<gene>
    <name evidence="3" type="ORF">ACFFJ3_07295</name>
</gene>